<dbReference type="AlphaFoldDB" id="A0A9W7ASI0"/>
<evidence type="ECO:0000256" key="1">
    <source>
        <dbReference type="SAM" id="MobiDB-lite"/>
    </source>
</evidence>
<gene>
    <name evidence="3" type="ORF">TrLO_g12281</name>
</gene>
<organism evidence="3 4">
    <name type="scientific">Triparma laevis f. longispina</name>
    <dbReference type="NCBI Taxonomy" id="1714387"/>
    <lineage>
        <taxon>Eukaryota</taxon>
        <taxon>Sar</taxon>
        <taxon>Stramenopiles</taxon>
        <taxon>Ochrophyta</taxon>
        <taxon>Bolidophyceae</taxon>
        <taxon>Parmales</taxon>
        <taxon>Triparmaceae</taxon>
        <taxon>Triparma</taxon>
    </lineage>
</organism>
<comment type="caution">
    <text evidence="3">The sequence shown here is derived from an EMBL/GenBank/DDBJ whole genome shotgun (WGS) entry which is preliminary data.</text>
</comment>
<feature type="region of interest" description="Disordered" evidence="1">
    <location>
        <begin position="243"/>
        <end position="295"/>
    </location>
</feature>
<sequence length="396" mass="43559">LVTSPEVVETHDVTASDPTFLVHLKSLPNTVPVPSHWAQKRKYLQGKRGVEKIPFALPKFIEDTGIAEIRGTISEKEDDASAKQSGRNRVAPKMGKIDIDYKVLHDAFFKYQTKPNLSKLGDLYYEGKEYEQDMNTFTPGIFSEELKEAVGMTGEGIPTPWLVNMQRFGPPPSYPNLKIPGVNAPLPAGASFGFHAGGWGKPPVDQYGRPLYGDVFGNAEKEEEKAKYHYAGDGTVILVKKWGARPEPGDDDYESSEQEEESSDEEDSDSDDEEDTEEQQPSDGTQSVSNSTLADGYASVASNLVLRKEDGDETPQLYTILKAKERKAGEGEVFGSDITYVLPGQGGAESTVSNLPGDESVISNIGGKKKSKRKREGDEDDEDSDDDETDNKKFKF</sequence>
<dbReference type="Pfam" id="PF04046">
    <property type="entry name" value="PSP"/>
    <property type="match status" value="1"/>
</dbReference>
<dbReference type="Pfam" id="PF04037">
    <property type="entry name" value="DUF382"/>
    <property type="match status" value="1"/>
</dbReference>
<feature type="domain" description="PSP proline-rich" evidence="2">
    <location>
        <begin position="134"/>
        <end position="188"/>
    </location>
</feature>
<dbReference type="InterPro" id="IPR052584">
    <property type="entry name" value="U2_snRNP_Complex_Component"/>
</dbReference>
<dbReference type="GO" id="GO:0005634">
    <property type="term" value="C:nucleus"/>
    <property type="evidence" value="ECO:0007669"/>
    <property type="project" value="InterPro"/>
</dbReference>
<feature type="non-terminal residue" evidence="3">
    <location>
        <position position="396"/>
    </location>
</feature>
<dbReference type="EMBL" id="BRXW01000778">
    <property type="protein sequence ID" value="GMH76766.1"/>
    <property type="molecule type" value="Genomic_DNA"/>
</dbReference>
<dbReference type="OrthoDB" id="10260794at2759"/>
<dbReference type="InterPro" id="IPR006568">
    <property type="entry name" value="PSP_pro-rich"/>
</dbReference>
<evidence type="ECO:0000313" key="4">
    <source>
        <dbReference type="Proteomes" id="UP001165122"/>
    </source>
</evidence>
<proteinExistence type="predicted"/>
<name>A0A9W7ASI0_9STRA</name>
<feature type="compositionally biased region" description="Acidic residues" evidence="1">
    <location>
        <begin position="378"/>
        <end position="389"/>
    </location>
</feature>
<keyword evidence="4" id="KW-1185">Reference proteome</keyword>
<evidence type="ECO:0000259" key="2">
    <source>
        <dbReference type="SMART" id="SM00581"/>
    </source>
</evidence>
<dbReference type="InterPro" id="IPR007180">
    <property type="entry name" value="DUF382"/>
</dbReference>
<feature type="compositionally biased region" description="Polar residues" evidence="1">
    <location>
        <begin position="284"/>
        <end position="293"/>
    </location>
</feature>
<feature type="region of interest" description="Disordered" evidence="1">
    <location>
        <begin position="344"/>
        <end position="396"/>
    </location>
</feature>
<dbReference type="SMART" id="SM00581">
    <property type="entry name" value="PSP"/>
    <property type="match status" value="1"/>
</dbReference>
<dbReference type="PANTHER" id="PTHR12785:SF6">
    <property type="entry name" value="SPLICING FACTOR 3B SUBUNIT 2"/>
    <property type="match status" value="1"/>
</dbReference>
<dbReference type="PANTHER" id="PTHR12785">
    <property type="entry name" value="SPLICING FACTOR 3B"/>
    <property type="match status" value="1"/>
</dbReference>
<feature type="compositionally biased region" description="Acidic residues" evidence="1">
    <location>
        <begin position="249"/>
        <end position="280"/>
    </location>
</feature>
<accession>A0A9W7ASI0</accession>
<protein>
    <recommendedName>
        <fullName evidence="2">PSP proline-rich domain-containing protein</fullName>
    </recommendedName>
</protein>
<reference evidence="4" key="1">
    <citation type="journal article" date="2023" name="Commun. Biol.">
        <title>Genome analysis of Parmales, the sister group of diatoms, reveals the evolutionary specialization of diatoms from phago-mixotrophs to photoautotrophs.</title>
        <authorList>
            <person name="Ban H."/>
            <person name="Sato S."/>
            <person name="Yoshikawa S."/>
            <person name="Yamada K."/>
            <person name="Nakamura Y."/>
            <person name="Ichinomiya M."/>
            <person name="Sato N."/>
            <person name="Blanc-Mathieu R."/>
            <person name="Endo H."/>
            <person name="Kuwata A."/>
            <person name="Ogata H."/>
        </authorList>
    </citation>
    <scope>NUCLEOTIDE SEQUENCE [LARGE SCALE GENOMIC DNA]</scope>
    <source>
        <strain evidence="4">NIES 3700</strain>
    </source>
</reference>
<evidence type="ECO:0000313" key="3">
    <source>
        <dbReference type="EMBL" id="GMH76766.1"/>
    </source>
</evidence>
<dbReference type="Proteomes" id="UP001165122">
    <property type="component" value="Unassembled WGS sequence"/>
</dbReference>